<protein>
    <submittedName>
        <fullName evidence="1">Uncharacterized protein</fullName>
    </submittedName>
</protein>
<keyword evidence="2" id="KW-1185">Reference proteome</keyword>
<organism evidence="1 2">
    <name type="scientific">Ktedonobacter racemifer DSM 44963</name>
    <dbReference type="NCBI Taxonomy" id="485913"/>
    <lineage>
        <taxon>Bacteria</taxon>
        <taxon>Bacillati</taxon>
        <taxon>Chloroflexota</taxon>
        <taxon>Ktedonobacteria</taxon>
        <taxon>Ktedonobacterales</taxon>
        <taxon>Ktedonobacteraceae</taxon>
        <taxon>Ktedonobacter</taxon>
    </lineage>
</organism>
<evidence type="ECO:0000313" key="1">
    <source>
        <dbReference type="EMBL" id="EFH80176.1"/>
    </source>
</evidence>
<evidence type="ECO:0000313" key="2">
    <source>
        <dbReference type="Proteomes" id="UP000004508"/>
    </source>
</evidence>
<proteinExistence type="predicted"/>
<accession>D6U8G5</accession>
<sequence>MNTGTGLPCCCALVTFFGVSRFLFGFPGEGAPERLGGLDASLNEQVAHQTGTESFGLVIGGVVQSHTILLALVPAVGTHMIVGQSKLAQRFLQSACLFSRRVELNPHGSFHA</sequence>
<name>D6U8G5_KTERA</name>
<gene>
    <name evidence="1" type="ORF">Krac_0743</name>
</gene>
<dbReference type="EMBL" id="ADVG01000005">
    <property type="protein sequence ID" value="EFH80176.1"/>
    <property type="molecule type" value="Genomic_DNA"/>
</dbReference>
<dbReference type="AlphaFoldDB" id="D6U8G5"/>
<dbReference type="InParanoid" id="D6U8G5"/>
<dbReference type="Proteomes" id="UP000004508">
    <property type="component" value="Unassembled WGS sequence"/>
</dbReference>
<comment type="caution">
    <text evidence="1">The sequence shown here is derived from an EMBL/GenBank/DDBJ whole genome shotgun (WGS) entry which is preliminary data.</text>
</comment>
<reference evidence="1 2" key="1">
    <citation type="journal article" date="2011" name="Stand. Genomic Sci.">
        <title>Non-contiguous finished genome sequence and contextual data of the filamentous soil bacterium Ktedonobacter racemifer type strain (SOSP1-21).</title>
        <authorList>
            <person name="Chang Y.J."/>
            <person name="Land M."/>
            <person name="Hauser L."/>
            <person name="Chertkov O."/>
            <person name="Del Rio T.G."/>
            <person name="Nolan M."/>
            <person name="Copeland A."/>
            <person name="Tice H."/>
            <person name="Cheng J.F."/>
            <person name="Lucas S."/>
            <person name="Han C."/>
            <person name="Goodwin L."/>
            <person name="Pitluck S."/>
            <person name="Ivanova N."/>
            <person name="Ovchinikova G."/>
            <person name="Pati A."/>
            <person name="Chen A."/>
            <person name="Palaniappan K."/>
            <person name="Mavromatis K."/>
            <person name="Liolios K."/>
            <person name="Brettin T."/>
            <person name="Fiebig A."/>
            <person name="Rohde M."/>
            <person name="Abt B."/>
            <person name="Goker M."/>
            <person name="Detter J.C."/>
            <person name="Woyke T."/>
            <person name="Bristow J."/>
            <person name="Eisen J.A."/>
            <person name="Markowitz V."/>
            <person name="Hugenholtz P."/>
            <person name="Kyrpides N.C."/>
            <person name="Klenk H.P."/>
            <person name="Lapidus A."/>
        </authorList>
    </citation>
    <scope>NUCLEOTIDE SEQUENCE [LARGE SCALE GENOMIC DNA]</scope>
    <source>
        <strain evidence="2">DSM 44963</strain>
    </source>
</reference>